<evidence type="ECO:0000256" key="7">
    <source>
        <dbReference type="ARBA" id="ARBA00022553"/>
    </source>
</evidence>
<sequence>MKMAAASVFSALRAEFEAAQKGLKDVDENIKRLTGRDPDEFRAQLRRPGGPMLGGPPDQQGRERFSGKPEVKGGPPTTKRRNFGGPFVRPPIELPPAEESGDEEDLPRKGGVQSWVVAAPTKETQRTRKEASADQKGDRRCMERNKRMFGIMLGTLQKFQSEETRRKDQLQSQKRAEIEQKLEEAAEREKAQLRKERQDLFLSRRQKQQSLRRLELKMEVARLHEEAEARQRLLLNFIHTRTKPHIMFKPAKPCPETQKRLKESQKRILGTIESRRAKVKEELDAIDELYRRGGGPPVEEEEEESHKENRGPPATETSAAEASTDDPGHRVKPEGENAATDSEAVAPGDVAAATDAAEPMEVGGEETAGQQTAAEGPATQGTADEEGDRTDAEATVNVENGDAVPETASDKDAAEAEAAAEVAAEIAPAMDVLGDEKFEPIYDE</sequence>
<comment type="subunit">
    <text evidence="20">Found in a mRNA splicing-dependent exon junction complex (EJC). Found in a complex with SR proteins. Found in a mRNP complex with RNPS1. Component of the PSAP complex consisting of RNPS1, SAP18 and PNN. Interacts with PNISR, CTBP1, CTBP2, KRT8, KRT18, KRT19, PS1D/PNO40, PPIG, RNPS1, SFRS4 and SRRM2. Identified in the spliceosome C complex.</text>
</comment>
<dbReference type="AlphaFoldDB" id="A0A6B0VCK9"/>
<evidence type="ECO:0000256" key="14">
    <source>
        <dbReference type="ARBA" id="ARBA00023054"/>
    </source>
</evidence>
<dbReference type="InterPro" id="IPR006787">
    <property type="entry name" value="Pinin_SDK_N"/>
</dbReference>
<evidence type="ECO:0000256" key="17">
    <source>
        <dbReference type="ARBA" id="ARBA00023163"/>
    </source>
</evidence>
<evidence type="ECO:0000256" key="9">
    <source>
        <dbReference type="ARBA" id="ARBA00022728"/>
    </source>
</evidence>
<evidence type="ECO:0000259" key="23">
    <source>
        <dbReference type="Pfam" id="PF04696"/>
    </source>
</evidence>
<keyword evidence="8" id="KW-0507">mRNA processing</keyword>
<accession>A0A6B0VCK9</accession>
<dbReference type="InterPro" id="IPR039853">
    <property type="entry name" value="Pinin"/>
</dbReference>
<feature type="region of interest" description="Disordered" evidence="22">
    <location>
        <begin position="29"/>
        <end position="142"/>
    </location>
</feature>
<evidence type="ECO:0000256" key="5">
    <source>
        <dbReference type="ARBA" id="ARBA00022481"/>
    </source>
</evidence>
<keyword evidence="19" id="KW-0539">Nucleus</keyword>
<keyword evidence="14 21" id="KW-0175">Coiled coil</keyword>
<protein>
    <recommendedName>
        <fullName evidence="4">Pinin</fullName>
    </recommendedName>
</protein>
<keyword evidence="15" id="KW-0238">DNA-binding</keyword>
<dbReference type="GO" id="GO:0003677">
    <property type="term" value="F:DNA binding"/>
    <property type="evidence" value="ECO:0007669"/>
    <property type="project" value="UniProtKB-KW"/>
</dbReference>
<organism evidence="25">
    <name type="scientific">Ixodes ricinus</name>
    <name type="common">Common tick</name>
    <name type="synonym">Acarus ricinus</name>
    <dbReference type="NCBI Taxonomy" id="34613"/>
    <lineage>
        <taxon>Eukaryota</taxon>
        <taxon>Metazoa</taxon>
        <taxon>Ecdysozoa</taxon>
        <taxon>Arthropoda</taxon>
        <taxon>Chelicerata</taxon>
        <taxon>Arachnida</taxon>
        <taxon>Acari</taxon>
        <taxon>Parasitiformes</taxon>
        <taxon>Ixodida</taxon>
        <taxon>Ixodoidea</taxon>
        <taxon>Ixodidae</taxon>
        <taxon>Ixodinae</taxon>
        <taxon>Ixodes</taxon>
    </lineage>
</organism>
<dbReference type="GO" id="GO:0030057">
    <property type="term" value="C:desmosome"/>
    <property type="evidence" value="ECO:0007669"/>
    <property type="project" value="UniProtKB-SubCell"/>
</dbReference>
<dbReference type="InterPro" id="IPR006786">
    <property type="entry name" value="Pinin_SDK_MemA"/>
</dbReference>
<comment type="subcellular location">
    <subcellularLocation>
        <location evidence="2">Cell junction</location>
        <location evidence="2">Desmosome</location>
    </subcellularLocation>
    <subcellularLocation>
        <location evidence="1">Nucleus speckle</location>
    </subcellularLocation>
</comment>
<evidence type="ECO:0000256" key="8">
    <source>
        <dbReference type="ARBA" id="ARBA00022664"/>
    </source>
</evidence>
<keyword evidence="17" id="KW-0804">Transcription</keyword>
<evidence type="ECO:0000256" key="1">
    <source>
        <dbReference type="ARBA" id="ARBA00004324"/>
    </source>
</evidence>
<dbReference type="PANTHER" id="PTHR12707:SF0">
    <property type="entry name" value="PININ"/>
    <property type="match status" value="1"/>
</dbReference>
<evidence type="ECO:0000256" key="15">
    <source>
        <dbReference type="ARBA" id="ARBA00023125"/>
    </source>
</evidence>
<evidence type="ECO:0000256" key="12">
    <source>
        <dbReference type="ARBA" id="ARBA00022990"/>
    </source>
</evidence>
<reference evidence="25" key="1">
    <citation type="submission" date="2019-12" db="EMBL/GenBank/DDBJ databases">
        <title>An insight into the sialome of adult female Ixodes ricinus ticks feeding for 6 days.</title>
        <authorList>
            <person name="Perner J."/>
            <person name="Ribeiro J.M.C."/>
        </authorList>
    </citation>
    <scope>NUCLEOTIDE SEQUENCE</scope>
    <source>
        <strain evidence="25">Semi-engorged</strain>
        <tissue evidence="25">Salivary glands</tissue>
    </source>
</reference>
<dbReference type="Pfam" id="PF04696">
    <property type="entry name" value="Pinin_SDK_memA"/>
    <property type="match status" value="1"/>
</dbReference>
<dbReference type="EMBL" id="GIFC01017373">
    <property type="protein sequence ID" value="MXU99456.1"/>
    <property type="molecule type" value="Transcribed_RNA"/>
</dbReference>
<feature type="compositionally biased region" description="Low complexity" evidence="22">
    <location>
        <begin position="343"/>
        <end position="359"/>
    </location>
</feature>
<keyword evidence="11" id="KW-0965">Cell junction</keyword>
<dbReference type="GO" id="GO:0008380">
    <property type="term" value="P:RNA splicing"/>
    <property type="evidence" value="ECO:0007669"/>
    <property type="project" value="UniProtKB-KW"/>
</dbReference>
<keyword evidence="5" id="KW-0488">Methylation</keyword>
<keyword evidence="13" id="KW-0805">Transcription regulation</keyword>
<evidence type="ECO:0000256" key="19">
    <source>
        <dbReference type="ARBA" id="ARBA00023242"/>
    </source>
</evidence>
<keyword evidence="9" id="KW-0747">Spliceosome</keyword>
<dbReference type="Pfam" id="PF04697">
    <property type="entry name" value="Pinin_SDK_N"/>
    <property type="match status" value="1"/>
</dbReference>
<evidence type="ECO:0000256" key="16">
    <source>
        <dbReference type="ARBA" id="ARBA00023159"/>
    </source>
</evidence>
<feature type="compositionally biased region" description="Basic and acidic residues" evidence="22">
    <location>
        <begin position="326"/>
        <end position="335"/>
    </location>
</feature>
<evidence type="ECO:0000256" key="10">
    <source>
        <dbReference type="ARBA" id="ARBA00022843"/>
    </source>
</evidence>
<evidence type="ECO:0000313" key="25">
    <source>
        <dbReference type="EMBL" id="MXU99456.1"/>
    </source>
</evidence>
<feature type="compositionally biased region" description="Basic and acidic residues" evidence="22">
    <location>
        <begin position="29"/>
        <end position="43"/>
    </location>
</feature>
<evidence type="ECO:0000256" key="6">
    <source>
        <dbReference type="ARBA" id="ARBA00022499"/>
    </source>
</evidence>
<dbReference type="GO" id="GO:0016607">
    <property type="term" value="C:nuclear speck"/>
    <property type="evidence" value="ECO:0007669"/>
    <property type="project" value="UniProtKB-SubCell"/>
</dbReference>
<evidence type="ECO:0000256" key="4">
    <source>
        <dbReference type="ARBA" id="ARBA00020056"/>
    </source>
</evidence>
<name>A0A6B0VCK9_IXORI</name>
<feature type="compositionally biased region" description="Basic and acidic residues" evidence="22">
    <location>
        <begin position="60"/>
        <end position="71"/>
    </location>
</feature>
<keyword evidence="16" id="KW-0010">Activator</keyword>
<feature type="coiled-coil region" evidence="21">
    <location>
        <begin position="175"/>
        <end position="203"/>
    </location>
</feature>
<proteinExistence type="inferred from homology"/>
<keyword evidence="7" id="KW-0597">Phosphoprotein</keyword>
<evidence type="ECO:0000256" key="22">
    <source>
        <dbReference type="SAM" id="MobiDB-lite"/>
    </source>
</evidence>
<keyword evidence="12" id="KW-0007">Acetylation</keyword>
<comment type="similarity">
    <text evidence="3">Belongs to the pinin family.</text>
</comment>
<feature type="region of interest" description="Disordered" evidence="22">
    <location>
        <begin position="288"/>
        <end position="420"/>
    </location>
</feature>
<feature type="compositionally biased region" description="Basic and acidic residues" evidence="22">
    <location>
        <begin position="123"/>
        <end position="142"/>
    </location>
</feature>
<dbReference type="GO" id="GO:0071013">
    <property type="term" value="C:catalytic step 2 spliceosome"/>
    <property type="evidence" value="ECO:0007669"/>
    <property type="project" value="TreeGrafter"/>
</dbReference>
<evidence type="ECO:0000256" key="13">
    <source>
        <dbReference type="ARBA" id="ARBA00023015"/>
    </source>
</evidence>
<feature type="domain" description="Pinin/SDK" evidence="24">
    <location>
        <begin position="8"/>
        <end position="126"/>
    </location>
</feature>
<evidence type="ECO:0000256" key="3">
    <source>
        <dbReference type="ARBA" id="ARBA00010386"/>
    </source>
</evidence>
<feature type="domain" description="Pinin/SDK/MemA protein" evidence="23">
    <location>
        <begin position="142"/>
        <end position="266"/>
    </location>
</feature>
<evidence type="ECO:0000256" key="11">
    <source>
        <dbReference type="ARBA" id="ARBA00022949"/>
    </source>
</evidence>
<evidence type="ECO:0000256" key="21">
    <source>
        <dbReference type="SAM" id="Coils"/>
    </source>
</evidence>
<evidence type="ECO:0000256" key="18">
    <source>
        <dbReference type="ARBA" id="ARBA00023187"/>
    </source>
</evidence>
<keyword evidence="18" id="KW-0508">mRNA splicing</keyword>
<dbReference type="GO" id="GO:0006397">
    <property type="term" value="P:mRNA processing"/>
    <property type="evidence" value="ECO:0007669"/>
    <property type="project" value="UniProtKB-KW"/>
</dbReference>
<evidence type="ECO:0000256" key="20">
    <source>
        <dbReference type="ARBA" id="ARBA00025916"/>
    </source>
</evidence>
<evidence type="ECO:0000259" key="24">
    <source>
        <dbReference type="Pfam" id="PF04697"/>
    </source>
</evidence>
<evidence type="ECO:0000256" key="2">
    <source>
        <dbReference type="ARBA" id="ARBA00004568"/>
    </source>
</evidence>
<dbReference type="PANTHER" id="PTHR12707">
    <property type="entry name" value="PINN"/>
    <property type="match status" value="1"/>
</dbReference>
<keyword evidence="10" id="KW-0832">Ubl conjugation</keyword>
<keyword evidence="6" id="KW-1017">Isopeptide bond</keyword>